<keyword evidence="6" id="KW-1185">Reference proteome</keyword>
<comment type="caution">
    <text evidence="4">The sequence shown here is derived from an EMBL/GenBank/DDBJ whole genome shotgun (WGS) entry which is preliminary data.</text>
</comment>
<proteinExistence type="predicted"/>
<reference evidence="3" key="4">
    <citation type="submission" date="2024-05" db="EMBL/GenBank/DDBJ databases">
        <authorList>
            <person name="Sun Q."/>
            <person name="Zhou Y."/>
        </authorList>
    </citation>
    <scope>NUCLEOTIDE SEQUENCE</scope>
    <source>
        <strain evidence="3">CGMCC 1.18437</strain>
    </source>
</reference>
<dbReference type="EMBL" id="JACHFK010000011">
    <property type="protein sequence ID" value="MBB5378297.1"/>
    <property type="molecule type" value="Genomic_DNA"/>
</dbReference>
<reference evidence="6" key="2">
    <citation type="journal article" date="2019" name="Int. J. Syst. Evol. Microbiol.">
        <title>The Global Catalogue of Microorganisms (GCM) 10K type strain sequencing project: providing services to taxonomists for standard genome sequencing and annotation.</title>
        <authorList>
            <consortium name="The Broad Institute Genomics Platform"/>
            <consortium name="The Broad Institute Genome Sequencing Center for Infectious Disease"/>
            <person name="Wu L."/>
            <person name="Ma J."/>
        </authorList>
    </citation>
    <scope>NUCLEOTIDE SEQUENCE [LARGE SCALE GENOMIC DNA]</scope>
    <source>
        <strain evidence="6">CGMCC 1.18437</strain>
    </source>
</reference>
<keyword evidence="2" id="KW-0472">Membrane</keyword>
<evidence type="ECO:0000313" key="6">
    <source>
        <dbReference type="Proteomes" id="UP000619376"/>
    </source>
</evidence>
<dbReference type="RefSeq" id="WP_229832190.1">
    <property type="nucleotide sequence ID" value="NZ_BNAJ01000011.1"/>
</dbReference>
<dbReference type="AlphaFoldDB" id="A0A7W8KHJ0"/>
<organism evidence="4 5">
    <name type="scientific">Deinococcus metalli</name>
    <dbReference type="NCBI Taxonomy" id="1141878"/>
    <lineage>
        <taxon>Bacteria</taxon>
        <taxon>Thermotogati</taxon>
        <taxon>Deinococcota</taxon>
        <taxon>Deinococci</taxon>
        <taxon>Deinococcales</taxon>
        <taxon>Deinococcaceae</taxon>
        <taxon>Deinococcus</taxon>
    </lineage>
</organism>
<name>A0A7W8KHJ0_9DEIO</name>
<accession>A0A7W8KHJ0</accession>
<reference evidence="3" key="1">
    <citation type="journal article" date="2014" name="Int. J. Syst. Evol. Microbiol.">
        <title>Complete genome of a new Firmicutes species belonging to the dominant human colonic microbiota ('Ruminococcus bicirculans') reveals two chromosomes and a selective capacity to utilize plant glucans.</title>
        <authorList>
            <consortium name="NISC Comparative Sequencing Program"/>
            <person name="Wegmann U."/>
            <person name="Louis P."/>
            <person name="Goesmann A."/>
            <person name="Henrissat B."/>
            <person name="Duncan S.H."/>
            <person name="Flint H.J."/>
        </authorList>
    </citation>
    <scope>NUCLEOTIDE SEQUENCE</scope>
    <source>
        <strain evidence="3">CGMCC 1.18437</strain>
    </source>
</reference>
<feature type="region of interest" description="Disordered" evidence="1">
    <location>
        <begin position="102"/>
        <end position="129"/>
    </location>
</feature>
<dbReference type="Proteomes" id="UP000539473">
    <property type="component" value="Unassembled WGS sequence"/>
</dbReference>
<dbReference type="EMBL" id="BNAJ01000011">
    <property type="protein sequence ID" value="GHF57507.1"/>
    <property type="molecule type" value="Genomic_DNA"/>
</dbReference>
<evidence type="ECO:0000313" key="4">
    <source>
        <dbReference type="EMBL" id="MBB5378297.1"/>
    </source>
</evidence>
<evidence type="ECO:0000313" key="3">
    <source>
        <dbReference type="EMBL" id="GHF57507.1"/>
    </source>
</evidence>
<keyword evidence="2" id="KW-1133">Transmembrane helix</keyword>
<gene>
    <name evidence="3" type="ORF">GCM10017781_37360</name>
    <name evidence="4" type="ORF">HNQ07_003798</name>
</gene>
<feature type="transmembrane region" description="Helical" evidence="2">
    <location>
        <begin position="23"/>
        <end position="43"/>
    </location>
</feature>
<sequence length="129" mass="14563">MTRLRRPGLPTLDTSAATWRGRALRYLLIYLLLLVALVAVRYLTKDVRTTLKTVTDREARLTAERSTLAVEVQSLSNGQRVREWAFANGMHRFAEAEKVTQPIPTPKPAAVPAAVPSPRRTVEVRTQWK</sequence>
<dbReference type="GO" id="GO:0051301">
    <property type="term" value="P:cell division"/>
    <property type="evidence" value="ECO:0007669"/>
    <property type="project" value="UniProtKB-KW"/>
</dbReference>
<keyword evidence="4" id="KW-0132">Cell division</keyword>
<evidence type="ECO:0000313" key="5">
    <source>
        <dbReference type="Proteomes" id="UP000539473"/>
    </source>
</evidence>
<keyword evidence="4" id="KW-0131">Cell cycle</keyword>
<dbReference type="Proteomes" id="UP000619376">
    <property type="component" value="Unassembled WGS sequence"/>
</dbReference>
<protein>
    <submittedName>
        <fullName evidence="4">Cell division protein FtsL</fullName>
    </submittedName>
</protein>
<evidence type="ECO:0000256" key="1">
    <source>
        <dbReference type="SAM" id="MobiDB-lite"/>
    </source>
</evidence>
<reference evidence="4 5" key="3">
    <citation type="submission" date="2020-08" db="EMBL/GenBank/DDBJ databases">
        <title>Genomic Encyclopedia of Type Strains, Phase IV (KMG-IV): sequencing the most valuable type-strain genomes for metagenomic binning, comparative biology and taxonomic classification.</title>
        <authorList>
            <person name="Goeker M."/>
        </authorList>
    </citation>
    <scope>NUCLEOTIDE SEQUENCE [LARGE SCALE GENOMIC DNA]</scope>
    <source>
        <strain evidence="4 5">DSM 27521</strain>
    </source>
</reference>
<keyword evidence="2" id="KW-0812">Transmembrane</keyword>
<evidence type="ECO:0000256" key="2">
    <source>
        <dbReference type="SAM" id="Phobius"/>
    </source>
</evidence>